<protein>
    <recommendedName>
        <fullName evidence="5">Ribonuclease VapC</fullName>
        <shortName evidence="5">RNase VapC</shortName>
        <ecNumber evidence="5">3.1.-.-</ecNumber>
    </recommendedName>
    <alternativeName>
        <fullName evidence="5">Toxin VapC</fullName>
    </alternativeName>
</protein>
<dbReference type="InterPro" id="IPR022907">
    <property type="entry name" value="VapC_family"/>
</dbReference>
<dbReference type="AlphaFoldDB" id="D5MGR0"/>
<proteinExistence type="inferred from homology"/>
<dbReference type="InterPro" id="IPR002716">
    <property type="entry name" value="PIN_dom"/>
</dbReference>
<keyword evidence="3 5" id="KW-0479">Metal-binding</keyword>
<keyword evidence="5" id="KW-0460">Magnesium</keyword>
<dbReference type="Pfam" id="PF13470">
    <property type="entry name" value="PIN_3"/>
    <property type="match status" value="1"/>
</dbReference>
<keyword evidence="2 5" id="KW-0540">Nuclease</keyword>
<feature type="binding site" evidence="5">
    <location>
        <position position="87"/>
    </location>
    <ligand>
        <name>Mg(2+)</name>
        <dbReference type="ChEBI" id="CHEBI:18420"/>
    </ligand>
</feature>
<organism evidence="7 8">
    <name type="scientific">Methylomirabilis oxygeniifera</name>
    <dbReference type="NCBI Taxonomy" id="671143"/>
    <lineage>
        <taxon>Bacteria</taxon>
        <taxon>Candidatus Methylomirabilota</taxon>
        <taxon>Candidatus Methylomirabilia</taxon>
        <taxon>Candidatus Methylomirabilales</taxon>
        <taxon>Candidatus Methylomirabilaceae</taxon>
        <taxon>Candidatus Methylomirabilis</taxon>
    </lineage>
</organism>
<name>D5MGR0_METO1</name>
<dbReference type="Proteomes" id="UP000006898">
    <property type="component" value="Chromosome"/>
</dbReference>
<feature type="binding site" evidence="5">
    <location>
        <position position="6"/>
    </location>
    <ligand>
        <name>Mg(2+)</name>
        <dbReference type="ChEBI" id="CHEBI:18420"/>
    </ligand>
</feature>
<evidence type="ECO:0000259" key="6">
    <source>
        <dbReference type="SMART" id="SM00670"/>
    </source>
</evidence>
<keyword evidence="4 5" id="KW-0378">Hydrolase</keyword>
<dbReference type="GO" id="GO:0016787">
    <property type="term" value="F:hydrolase activity"/>
    <property type="evidence" value="ECO:0007669"/>
    <property type="project" value="UniProtKB-KW"/>
</dbReference>
<dbReference type="SMART" id="SM00670">
    <property type="entry name" value="PINc"/>
    <property type="match status" value="1"/>
</dbReference>
<evidence type="ECO:0000256" key="1">
    <source>
        <dbReference type="ARBA" id="ARBA00022649"/>
    </source>
</evidence>
<feature type="domain" description="PIN" evidence="6">
    <location>
        <begin position="1"/>
        <end position="111"/>
    </location>
</feature>
<dbReference type="HOGENOM" id="CLU_116617_4_0_0"/>
<dbReference type="Gene3D" id="3.40.50.1010">
    <property type="entry name" value="5'-nuclease"/>
    <property type="match status" value="1"/>
</dbReference>
<dbReference type="GO" id="GO:0004540">
    <property type="term" value="F:RNA nuclease activity"/>
    <property type="evidence" value="ECO:0007669"/>
    <property type="project" value="InterPro"/>
</dbReference>
<accession>D5MGR0</accession>
<comment type="cofactor">
    <cofactor evidence="5">
        <name>Mg(2+)</name>
        <dbReference type="ChEBI" id="CHEBI:18420"/>
    </cofactor>
</comment>
<keyword evidence="5" id="KW-0800">Toxin</keyword>
<dbReference type="PANTHER" id="PTHR34610">
    <property type="entry name" value="SSL7007 PROTEIN"/>
    <property type="match status" value="1"/>
</dbReference>
<evidence type="ECO:0000256" key="5">
    <source>
        <dbReference type="HAMAP-Rule" id="MF_00265"/>
    </source>
</evidence>
<dbReference type="KEGG" id="mox:DAMO_1891"/>
<reference evidence="7 8" key="1">
    <citation type="journal article" date="2010" name="Nature">
        <title>Nitrite-driven anaerobic methane oxidation by oxygenic bacteria.</title>
        <authorList>
            <person name="Ettwig K.F."/>
            <person name="Butler M.K."/>
            <person name="Le Paslier D."/>
            <person name="Pelletier E."/>
            <person name="Mangenot S."/>
            <person name="Kuypers M.M.M."/>
            <person name="Schreiber F."/>
            <person name="Dutilh B.E."/>
            <person name="Zedelius J."/>
            <person name="de Beer D."/>
            <person name="Gloerich J."/>
            <person name="Wessels H.J.C.T."/>
            <person name="van Allen T."/>
            <person name="Luesken F."/>
            <person name="Wu M."/>
            <person name="van de Pas-Schoonen K.T."/>
            <person name="Op den Camp H.J.M."/>
            <person name="Janssen-Megens E.M."/>
            <person name="Francoijs K-J."/>
            <person name="Stunnenberg H."/>
            <person name="Weissenbach J."/>
            <person name="Jetten M.S.M."/>
            <person name="Strous M."/>
        </authorList>
    </citation>
    <scope>NUCLEOTIDE SEQUENCE [LARGE SCALE GENOMIC DNA]</scope>
</reference>
<dbReference type="NCBIfam" id="TIGR00305">
    <property type="entry name" value="putative toxin-antitoxin system toxin component, PIN family"/>
    <property type="match status" value="1"/>
</dbReference>
<dbReference type="GO" id="GO:0090729">
    <property type="term" value="F:toxin activity"/>
    <property type="evidence" value="ECO:0007669"/>
    <property type="project" value="UniProtKB-KW"/>
</dbReference>
<comment type="function">
    <text evidence="5">Toxic component of a toxin-antitoxin (TA) system. An RNase.</text>
</comment>
<dbReference type="eggNOG" id="COG1569">
    <property type="taxonomic scope" value="Bacteria"/>
</dbReference>
<dbReference type="EC" id="3.1.-.-" evidence="5"/>
<dbReference type="STRING" id="671143.DAMO_1891"/>
<dbReference type="PANTHER" id="PTHR34610:SF3">
    <property type="entry name" value="SSL7007 PROTEIN"/>
    <property type="match status" value="1"/>
</dbReference>
<dbReference type="HAMAP" id="MF_00265">
    <property type="entry name" value="VapC_Nob1"/>
    <property type="match status" value="1"/>
</dbReference>
<keyword evidence="1 5" id="KW-1277">Toxin-antitoxin system</keyword>
<dbReference type="PATRIC" id="fig|671143.5.peg.1668"/>
<dbReference type="InterPro" id="IPR002850">
    <property type="entry name" value="PIN_toxin-like"/>
</dbReference>
<dbReference type="SUPFAM" id="SSF88723">
    <property type="entry name" value="PIN domain-like"/>
    <property type="match status" value="1"/>
</dbReference>
<evidence type="ECO:0000256" key="4">
    <source>
        <dbReference type="ARBA" id="ARBA00022801"/>
    </source>
</evidence>
<dbReference type="InterPro" id="IPR029060">
    <property type="entry name" value="PIN-like_dom_sf"/>
</dbReference>
<evidence type="ECO:0000313" key="7">
    <source>
        <dbReference type="EMBL" id="CBE68941.1"/>
    </source>
</evidence>
<sequence length="147" mass="16256">MRVFLDTNVLASAAATRGLCADVLREVLASHELLTSAHVLSELRRVLRSKFGVPQDLIADFIELLQHESVLAQPNQPPGVDIEDQHDLLILSAAISAGADVFVTGDQELLNIGHVENLVILSPRQFWEKLKTQQQRRAGRGKAHRSH</sequence>
<comment type="similarity">
    <text evidence="5">Belongs to the PINc/VapC protein family.</text>
</comment>
<evidence type="ECO:0000313" key="8">
    <source>
        <dbReference type="Proteomes" id="UP000006898"/>
    </source>
</evidence>
<evidence type="ECO:0000256" key="2">
    <source>
        <dbReference type="ARBA" id="ARBA00022722"/>
    </source>
</evidence>
<dbReference type="EMBL" id="FP565575">
    <property type="protein sequence ID" value="CBE68941.1"/>
    <property type="molecule type" value="Genomic_DNA"/>
</dbReference>
<evidence type="ECO:0000256" key="3">
    <source>
        <dbReference type="ARBA" id="ARBA00022723"/>
    </source>
</evidence>
<dbReference type="GO" id="GO:0000287">
    <property type="term" value="F:magnesium ion binding"/>
    <property type="evidence" value="ECO:0007669"/>
    <property type="project" value="UniProtKB-UniRule"/>
</dbReference>
<gene>
    <name evidence="5" type="primary">vapC</name>
    <name evidence="7" type="ORF">DAMO_1891</name>
</gene>